<keyword evidence="1" id="KW-0472">Membrane</keyword>
<keyword evidence="1" id="KW-0812">Transmembrane</keyword>
<feature type="transmembrane region" description="Helical" evidence="1">
    <location>
        <begin position="12"/>
        <end position="30"/>
    </location>
</feature>
<reference evidence="2 3" key="1">
    <citation type="submission" date="2018-06" db="EMBL/GenBank/DDBJ databases">
        <title>Genomic Encyclopedia of Archaeal and Bacterial Type Strains, Phase II (KMG-II): from individual species to whole genera.</title>
        <authorList>
            <person name="Goeker M."/>
        </authorList>
    </citation>
    <scope>NUCLEOTIDE SEQUENCE [LARGE SCALE GENOMIC DNA]</scope>
    <source>
        <strain evidence="2 3">DSM 12408</strain>
    </source>
</reference>
<dbReference type="OrthoDB" id="1144910at2"/>
<evidence type="ECO:0000256" key="1">
    <source>
        <dbReference type="SAM" id="Phobius"/>
    </source>
</evidence>
<evidence type="ECO:0000313" key="2">
    <source>
        <dbReference type="EMBL" id="RAJ20757.1"/>
    </source>
</evidence>
<proteinExistence type="predicted"/>
<evidence type="ECO:0000313" key="3">
    <source>
        <dbReference type="Proteomes" id="UP000248987"/>
    </source>
</evidence>
<accession>A0A1A7QRU8</accession>
<protein>
    <submittedName>
        <fullName evidence="2">Uncharacterized protein</fullName>
    </submittedName>
</protein>
<dbReference type="STRING" id="49280.A9996_17165"/>
<keyword evidence="1" id="KW-1133">Transmembrane helix</keyword>
<dbReference type="AlphaFoldDB" id="A0A1A7QRU8"/>
<comment type="caution">
    <text evidence="2">The sequence shown here is derived from an EMBL/GenBank/DDBJ whole genome shotgun (WGS) entry which is preliminary data.</text>
</comment>
<gene>
    <name evidence="2" type="ORF">LX77_03016</name>
</gene>
<name>A0A1A7QRU8_9FLAO</name>
<keyword evidence="3" id="KW-1185">Reference proteome</keyword>
<dbReference type="EMBL" id="QLLQ01000014">
    <property type="protein sequence ID" value="RAJ20757.1"/>
    <property type="molecule type" value="Genomic_DNA"/>
</dbReference>
<sequence length="215" mass="24157">MKNITDIKINSRWYINVALIFIAVLGGIVGQQQVAVPNQEIVLQFTNTDISLNDTQHTIAIVEEQLELIGVYNIQISEQEDGKLIISYYSNTDVDGIKALLSKQKELALGFISYDRNEKPIQLPSDGTSIGYNIDVYEIQDGQDHVSNLGRKCAIELKSGDYRFVNTNFYIPSDDINVADYVQILTVNYTFQRHIAIAKDYKSHKVPEVRAGPSA</sequence>
<dbReference type="Proteomes" id="UP000248987">
    <property type="component" value="Unassembled WGS sequence"/>
</dbReference>
<dbReference type="RefSeq" id="WP_066438060.1">
    <property type="nucleotide sequence ID" value="NZ_LZRN01000053.1"/>
</dbReference>
<organism evidence="2 3">
    <name type="scientific">Gelidibacter algens</name>
    <dbReference type="NCBI Taxonomy" id="49280"/>
    <lineage>
        <taxon>Bacteria</taxon>
        <taxon>Pseudomonadati</taxon>
        <taxon>Bacteroidota</taxon>
        <taxon>Flavobacteriia</taxon>
        <taxon>Flavobacteriales</taxon>
        <taxon>Flavobacteriaceae</taxon>
        <taxon>Gelidibacter</taxon>
    </lineage>
</organism>